<dbReference type="Proteomes" id="UP000440096">
    <property type="component" value="Unassembled WGS sequence"/>
</dbReference>
<name>A0A6N7ZB06_9PSEU</name>
<proteinExistence type="predicted"/>
<reference evidence="2 3" key="1">
    <citation type="submission" date="2019-11" db="EMBL/GenBank/DDBJ databases">
        <title>Draft genome of Amycolatopsis RM579.</title>
        <authorList>
            <person name="Duangmal K."/>
            <person name="Mingma R."/>
        </authorList>
    </citation>
    <scope>NUCLEOTIDE SEQUENCE [LARGE SCALE GENOMIC DNA]</scope>
    <source>
        <strain evidence="2 3">RM579</strain>
    </source>
</reference>
<dbReference type="SUPFAM" id="SSF55920">
    <property type="entry name" value="Creatinase/aminopeptidase"/>
    <property type="match status" value="1"/>
</dbReference>
<evidence type="ECO:0000313" key="3">
    <source>
        <dbReference type="Proteomes" id="UP000440096"/>
    </source>
</evidence>
<dbReference type="InterPro" id="IPR000994">
    <property type="entry name" value="Pept_M24"/>
</dbReference>
<dbReference type="InterPro" id="IPR036005">
    <property type="entry name" value="Creatinase/aminopeptidase-like"/>
</dbReference>
<dbReference type="Gene3D" id="3.90.230.10">
    <property type="entry name" value="Creatinase/methionine aminopeptidase superfamily"/>
    <property type="match status" value="1"/>
</dbReference>
<dbReference type="PANTHER" id="PTHR46112:SF2">
    <property type="entry name" value="XAA-PRO AMINOPEPTIDASE P-RELATED"/>
    <property type="match status" value="1"/>
</dbReference>
<feature type="domain" description="Peptidase M24" evidence="1">
    <location>
        <begin position="179"/>
        <end position="403"/>
    </location>
</feature>
<dbReference type="AlphaFoldDB" id="A0A6N7ZB06"/>
<evidence type="ECO:0000259" key="1">
    <source>
        <dbReference type="Pfam" id="PF00557"/>
    </source>
</evidence>
<dbReference type="InterPro" id="IPR029149">
    <property type="entry name" value="Creatin/AminoP/Spt16_N"/>
</dbReference>
<sequence>MPASDGDFPFLSLDERDRRWEVARTIMDQHEVDALLVFGDRDGAGSALWGTDHWLTNHEVGSYVVFPRDGVPIAHVWSINPLVDHMESVERGELSWLSADQFRLGRTAEGMLRTIDELKLTQARFGVVGIERMAPFFPDGIAPWRTYQGILDALPRASFSSVGEAYGKARLSRSAEELEMLRKSAATGEKMCEAAIEAAQVGATDADVLAALTSAAIRDGSWAHWTILSAGDEDISWGAPMWVHRGGGPRKILNGWVLRFELFPFYGLYETQQQLSIAVGDVHPDIARAAEVVERAYETGVQALRSGFPTFGEVETAMTAVIKDAGGWNSTPNIHTLPHGAIGSMGPFEPQDWTKAYPDSGERSRNPTGGGDLELVPGMIYAVQPNCVFGRRRVNIGGTVVSTADGVEELNHIPNKLIHVDR</sequence>
<dbReference type="PANTHER" id="PTHR46112">
    <property type="entry name" value="AMINOPEPTIDASE"/>
    <property type="match status" value="1"/>
</dbReference>
<dbReference type="SUPFAM" id="SSF53092">
    <property type="entry name" value="Creatinase/prolidase N-terminal domain"/>
    <property type="match status" value="1"/>
</dbReference>
<dbReference type="Pfam" id="PF00557">
    <property type="entry name" value="Peptidase_M24"/>
    <property type="match status" value="1"/>
</dbReference>
<dbReference type="OrthoDB" id="9803194at2"/>
<keyword evidence="3" id="KW-1185">Reference proteome</keyword>
<dbReference type="RefSeq" id="WP_154761008.1">
    <property type="nucleotide sequence ID" value="NZ_WMBA01000082.1"/>
</dbReference>
<dbReference type="EMBL" id="WMBA01000082">
    <property type="protein sequence ID" value="MTD58942.1"/>
    <property type="molecule type" value="Genomic_DNA"/>
</dbReference>
<protein>
    <submittedName>
        <fullName evidence="2">M24 family metallopeptidase</fullName>
    </submittedName>
</protein>
<organism evidence="2 3">
    <name type="scientific">Amycolatopsis pithecellobii</name>
    <dbReference type="NCBI Taxonomy" id="664692"/>
    <lineage>
        <taxon>Bacteria</taxon>
        <taxon>Bacillati</taxon>
        <taxon>Actinomycetota</taxon>
        <taxon>Actinomycetes</taxon>
        <taxon>Pseudonocardiales</taxon>
        <taxon>Pseudonocardiaceae</taxon>
        <taxon>Amycolatopsis</taxon>
    </lineage>
</organism>
<comment type="caution">
    <text evidence="2">The sequence shown here is derived from an EMBL/GenBank/DDBJ whole genome shotgun (WGS) entry which is preliminary data.</text>
</comment>
<dbReference type="InterPro" id="IPR050659">
    <property type="entry name" value="Peptidase_M24B"/>
</dbReference>
<accession>A0A6N7ZB06</accession>
<evidence type="ECO:0000313" key="2">
    <source>
        <dbReference type="EMBL" id="MTD58942.1"/>
    </source>
</evidence>
<gene>
    <name evidence="2" type="ORF">GKO32_33905</name>
</gene>